<sequence>MDKSMVLNLIVFTILITLLCPKTDCYWPPRRPTPTEDPFTSFCNTKFQLADRACALVTFSSAGWSHYHHRHRHHHGHGHHHHHNHHDNQEVHQHLMHTETENARVEEECCRWLKEVDNDCACSVFVHLPTFLAKPPHNYSLVVNDECEVSFHCSPRLA</sequence>
<comment type="caution">
    <text evidence="3">The sequence shown here is derived from an EMBL/GenBank/DDBJ whole genome shotgun (WGS) entry which is preliminary data.</text>
</comment>
<proteinExistence type="predicted"/>
<feature type="compositionally biased region" description="Basic residues" evidence="1">
    <location>
        <begin position="70"/>
        <end position="85"/>
    </location>
</feature>
<protein>
    <submittedName>
        <fullName evidence="3">Tetratricopeptide repeat (TPR)-like superfamily protein</fullName>
    </submittedName>
</protein>
<dbReference type="Proteomes" id="UP001153555">
    <property type="component" value="Unassembled WGS sequence"/>
</dbReference>
<dbReference type="AlphaFoldDB" id="A0A9N7R7Z6"/>
<feature type="signal peptide" evidence="2">
    <location>
        <begin position="1"/>
        <end position="25"/>
    </location>
</feature>
<dbReference type="OrthoDB" id="1930534at2759"/>
<dbReference type="PANTHER" id="PTHR34377:SF3">
    <property type="entry name" value="TETRATRICOPEPTIDE REPEAT (TPR)-LIKE SUPERFAMILY PROTEIN"/>
    <property type="match status" value="1"/>
</dbReference>
<dbReference type="PANTHER" id="PTHR34377">
    <property type="entry name" value="TETRATRICOPEPTIDE REPEAT (TPR)-LIKE SUPERFAMILY PROTEIN"/>
    <property type="match status" value="1"/>
</dbReference>
<reference evidence="3" key="1">
    <citation type="submission" date="2019-12" db="EMBL/GenBank/DDBJ databases">
        <authorList>
            <person name="Scholes J."/>
        </authorList>
    </citation>
    <scope>NUCLEOTIDE SEQUENCE</scope>
</reference>
<feature type="chain" id="PRO_5040107492" evidence="2">
    <location>
        <begin position="26"/>
        <end position="158"/>
    </location>
</feature>
<keyword evidence="2" id="KW-0732">Signal</keyword>
<dbReference type="EMBL" id="CACSLK010012531">
    <property type="protein sequence ID" value="CAA0815526.1"/>
    <property type="molecule type" value="Genomic_DNA"/>
</dbReference>
<organism evidence="3 4">
    <name type="scientific">Striga hermonthica</name>
    <name type="common">Purple witchweed</name>
    <name type="synonym">Buchnera hermonthica</name>
    <dbReference type="NCBI Taxonomy" id="68872"/>
    <lineage>
        <taxon>Eukaryota</taxon>
        <taxon>Viridiplantae</taxon>
        <taxon>Streptophyta</taxon>
        <taxon>Embryophyta</taxon>
        <taxon>Tracheophyta</taxon>
        <taxon>Spermatophyta</taxon>
        <taxon>Magnoliopsida</taxon>
        <taxon>eudicotyledons</taxon>
        <taxon>Gunneridae</taxon>
        <taxon>Pentapetalae</taxon>
        <taxon>asterids</taxon>
        <taxon>lamiids</taxon>
        <taxon>Lamiales</taxon>
        <taxon>Orobanchaceae</taxon>
        <taxon>Buchnereae</taxon>
        <taxon>Striga</taxon>
    </lineage>
</organism>
<keyword evidence="4" id="KW-1185">Reference proteome</keyword>
<accession>A0A9N7R7Z6</accession>
<evidence type="ECO:0000256" key="1">
    <source>
        <dbReference type="SAM" id="MobiDB-lite"/>
    </source>
</evidence>
<evidence type="ECO:0000313" key="3">
    <source>
        <dbReference type="EMBL" id="CAA0815526.1"/>
    </source>
</evidence>
<evidence type="ECO:0000313" key="4">
    <source>
        <dbReference type="Proteomes" id="UP001153555"/>
    </source>
</evidence>
<evidence type="ECO:0000256" key="2">
    <source>
        <dbReference type="SAM" id="SignalP"/>
    </source>
</evidence>
<name>A0A9N7R7Z6_STRHE</name>
<feature type="region of interest" description="Disordered" evidence="1">
    <location>
        <begin position="70"/>
        <end position="98"/>
    </location>
</feature>
<feature type="compositionally biased region" description="Basic and acidic residues" evidence="1">
    <location>
        <begin position="86"/>
        <end position="98"/>
    </location>
</feature>
<gene>
    <name evidence="3" type="ORF">SHERM_15541</name>
</gene>